<evidence type="ECO:0000256" key="14">
    <source>
        <dbReference type="ARBA" id="ARBA00038036"/>
    </source>
</evidence>
<reference evidence="17 18" key="1">
    <citation type="submission" date="2016-12" db="EMBL/GenBank/DDBJ databases">
        <authorList>
            <person name="Song W.-J."/>
            <person name="Kurnit D.M."/>
        </authorList>
    </citation>
    <scope>NUCLEOTIDE SEQUENCE [LARGE SCALE GENOMIC DNA]</scope>
    <source>
        <strain evidence="17 18">IMCC3135</strain>
    </source>
</reference>
<keyword evidence="7 16" id="KW-0963">Cytoplasm</keyword>
<dbReference type="PANTHER" id="PTHR34265:SF1">
    <property type="entry name" value="TYPE III PANTOTHENATE KINASE"/>
    <property type="match status" value="1"/>
</dbReference>
<dbReference type="InterPro" id="IPR004619">
    <property type="entry name" value="Type_III_PanK"/>
</dbReference>
<evidence type="ECO:0000256" key="11">
    <source>
        <dbReference type="ARBA" id="ARBA00022840"/>
    </source>
</evidence>
<dbReference type="GO" id="GO:0015937">
    <property type="term" value="P:coenzyme A biosynthetic process"/>
    <property type="evidence" value="ECO:0007669"/>
    <property type="project" value="UniProtKB-UniRule"/>
</dbReference>
<keyword evidence="10 16" id="KW-0418">Kinase</keyword>
<dbReference type="Gene3D" id="3.30.420.40">
    <property type="match status" value="2"/>
</dbReference>
<dbReference type="GO" id="GO:0005737">
    <property type="term" value="C:cytoplasm"/>
    <property type="evidence" value="ECO:0007669"/>
    <property type="project" value="UniProtKB-SubCell"/>
</dbReference>
<dbReference type="EMBL" id="CP018632">
    <property type="protein sequence ID" value="ASJ76455.1"/>
    <property type="molecule type" value="Genomic_DNA"/>
</dbReference>
<feature type="active site" description="Proton acceptor" evidence="16">
    <location>
        <position position="106"/>
    </location>
</feature>
<dbReference type="SUPFAM" id="SSF53067">
    <property type="entry name" value="Actin-like ATPase domain"/>
    <property type="match status" value="2"/>
</dbReference>
<feature type="binding site" evidence="16">
    <location>
        <position position="126"/>
    </location>
    <ligand>
        <name>K(+)</name>
        <dbReference type="ChEBI" id="CHEBI:29103"/>
    </ligand>
</feature>
<dbReference type="Pfam" id="PF03309">
    <property type="entry name" value="Pan_kinase"/>
    <property type="match status" value="1"/>
</dbReference>
<comment type="subcellular location">
    <subcellularLocation>
        <location evidence="3 16">Cytoplasm</location>
    </subcellularLocation>
</comment>
<keyword evidence="12 16" id="KW-0630">Potassium</keyword>
<dbReference type="RefSeq" id="WP_088921226.1">
    <property type="nucleotide sequence ID" value="NZ_CP018632.1"/>
</dbReference>
<evidence type="ECO:0000256" key="1">
    <source>
        <dbReference type="ARBA" id="ARBA00001206"/>
    </source>
</evidence>
<evidence type="ECO:0000256" key="6">
    <source>
        <dbReference type="ARBA" id="ARBA00012102"/>
    </source>
</evidence>
<evidence type="ECO:0000256" key="7">
    <source>
        <dbReference type="ARBA" id="ARBA00022490"/>
    </source>
</evidence>
<comment type="similarity">
    <text evidence="14 16">Belongs to the type III pantothenate kinase family.</text>
</comment>
<evidence type="ECO:0000256" key="4">
    <source>
        <dbReference type="ARBA" id="ARBA00005225"/>
    </source>
</evidence>
<proteinExistence type="inferred from homology"/>
<evidence type="ECO:0000256" key="9">
    <source>
        <dbReference type="ARBA" id="ARBA00022741"/>
    </source>
</evidence>
<dbReference type="AlphaFoldDB" id="A0A2Z2P0Y6"/>
<dbReference type="GO" id="GO:0004594">
    <property type="term" value="F:pantothenate kinase activity"/>
    <property type="evidence" value="ECO:0007669"/>
    <property type="project" value="UniProtKB-UniRule"/>
</dbReference>
<evidence type="ECO:0000256" key="5">
    <source>
        <dbReference type="ARBA" id="ARBA00011738"/>
    </source>
</evidence>
<evidence type="ECO:0000256" key="8">
    <source>
        <dbReference type="ARBA" id="ARBA00022679"/>
    </source>
</evidence>
<dbReference type="Proteomes" id="UP000250079">
    <property type="component" value="Chromosome"/>
</dbReference>
<evidence type="ECO:0000256" key="15">
    <source>
        <dbReference type="ARBA" id="ARBA00040883"/>
    </source>
</evidence>
<evidence type="ECO:0000313" key="17">
    <source>
        <dbReference type="EMBL" id="ASJ76455.1"/>
    </source>
</evidence>
<sequence length="265" mass="28378">MRILVDIGNSRCKSAIEDEDGLHPLETFAWKDVFLHEVLDRVWLKALGERRPESVHVSNVAGERLLPNMSAWCCDKFAIKPIAIHSVAEFNGLKNAYNEPETFGVDRWAAMIGARAQYSGGLCVIDSGTATTVDLIDADGVHLGGAILPGIYTMRRSLGKYTSALFAADGDISPFSDNTAGGIAGGTGFASIGAMERLVYEASQRVSPMTTIVTGGEAKILESFMRIPVVHDELLVLKGVSEMGGALSEIELGLASTCCDRLSLN</sequence>
<feature type="binding site" evidence="16">
    <location>
        <position position="129"/>
    </location>
    <ligand>
        <name>ATP</name>
        <dbReference type="ChEBI" id="CHEBI:30616"/>
    </ligand>
</feature>
<evidence type="ECO:0000256" key="3">
    <source>
        <dbReference type="ARBA" id="ARBA00004496"/>
    </source>
</evidence>
<comment type="cofactor">
    <cofactor evidence="2">
        <name>K(+)</name>
        <dbReference type="ChEBI" id="CHEBI:29103"/>
    </cofactor>
</comment>
<name>A0A2Z2P0Y6_9GAMM</name>
<evidence type="ECO:0000256" key="16">
    <source>
        <dbReference type="HAMAP-Rule" id="MF_01274"/>
    </source>
</evidence>
<dbReference type="NCBIfam" id="TIGR00671">
    <property type="entry name" value="baf"/>
    <property type="match status" value="1"/>
</dbReference>
<comment type="catalytic activity">
    <reaction evidence="1 16">
        <text>(R)-pantothenate + ATP = (R)-4'-phosphopantothenate + ADP + H(+)</text>
        <dbReference type="Rhea" id="RHEA:16373"/>
        <dbReference type="ChEBI" id="CHEBI:10986"/>
        <dbReference type="ChEBI" id="CHEBI:15378"/>
        <dbReference type="ChEBI" id="CHEBI:29032"/>
        <dbReference type="ChEBI" id="CHEBI:30616"/>
        <dbReference type="ChEBI" id="CHEBI:456216"/>
        <dbReference type="EC" id="2.7.1.33"/>
    </reaction>
</comment>
<gene>
    <name evidence="16 17" type="primary">coaX</name>
    <name evidence="17" type="ORF">IMCC3135_32045</name>
</gene>
<dbReference type="CDD" id="cd24015">
    <property type="entry name" value="ASKHA_NBD_PanK-III"/>
    <property type="match status" value="1"/>
</dbReference>
<comment type="cofactor">
    <cofactor evidence="16">
        <name>NH4(+)</name>
        <dbReference type="ChEBI" id="CHEBI:28938"/>
    </cofactor>
    <cofactor evidence="16">
        <name>K(+)</name>
        <dbReference type="ChEBI" id="CHEBI:29103"/>
    </cofactor>
    <text evidence="16">A monovalent cation. Ammonium or potassium.</text>
</comment>
<evidence type="ECO:0000313" key="18">
    <source>
        <dbReference type="Proteomes" id="UP000250079"/>
    </source>
</evidence>
<evidence type="ECO:0000256" key="2">
    <source>
        <dbReference type="ARBA" id="ARBA00001958"/>
    </source>
</evidence>
<dbReference type="KEGG" id="gai:IMCC3135_32045"/>
<dbReference type="GO" id="GO:0046872">
    <property type="term" value="F:metal ion binding"/>
    <property type="evidence" value="ECO:0007669"/>
    <property type="project" value="UniProtKB-KW"/>
</dbReference>
<feature type="binding site" evidence="16">
    <location>
        <position position="179"/>
    </location>
    <ligand>
        <name>substrate</name>
    </ligand>
</feature>
<keyword evidence="8 16" id="KW-0808">Transferase</keyword>
<dbReference type="UniPathway" id="UPA00241">
    <property type="reaction ID" value="UER00352"/>
</dbReference>
<keyword evidence="18" id="KW-1185">Reference proteome</keyword>
<keyword evidence="11 16" id="KW-0067">ATP-binding</keyword>
<dbReference type="HAMAP" id="MF_01274">
    <property type="entry name" value="Pantothen_kinase_3"/>
    <property type="match status" value="1"/>
</dbReference>
<feature type="binding site" evidence="16">
    <location>
        <begin position="104"/>
        <end position="107"/>
    </location>
    <ligand>
        <name>substrate</name>
    </ligand>
</feature>
<comment type="function">
    <text evidence="16">Catalyzes the phosphorylation of pantothenate (Pan), the first step in CoA biosynthesis.</text>
</comment>
<accession>A0A2Z2P0Y6</accession>
<comment type="pathway">
    <text evidence="4 16">Cofactor biosynthesis; coenzyme A biosynthesis; CoA from (R)-pantothenate: step 1/5.</text>
</comment>
<dbReference type="PANTHER" id="PTHR34265">
    <property type="entry name" value="TYPE III PANTOTHENATE KINASE"/>
    <property type="match status" value="1"/>
</dbReference>
<dbReference type="EC" id="2.7.1.33" evidence="6 16"/>
<dbReference type="OrthoDB" id="9781305at2"/>
<keyword evidence="16" id="KW-0479">Metal-binding</keyword>
<feature type="binding site" evidence="16">
    <location>
        <begin position="6"/>
        <end position="13"/>
    </location>
    <ligand>
        <name>ATP</name>
        <dbReference type="ChEBI" id="CHEBI:30616"/>
    </ligand>
</feature>
<organism evidence="17 18">
    <name type="scientific">Granulosicoccus antarcticus IMCC3135</name>
    <dbReference type="NCBI Taxonomy" id="1192854"/>
    <lineage>
        <taxon>Bacteria</taxon>
        <taxon>Pseudomonadati</taxon>
        <taxon>Pseudomonadota</taxon>
        <taxon>Gammaproteobacteria</taxon>
        <taxon>Chromatiales</taxon>
        <taxon>Granulosicoccaceae</taxon>
        <taxon>Granulosicoccus</taxon>
    </lineage>
</organism>
<evidence type="ECO:0000256" key="13">
    <source>
        <dbReference type="ARBA" id="ARBA00022993"/>
    </source>
</evidence>
<comment type="subunit">
    <text evidence="5 16">Homodimer.</text>
</comment>
<evidence type="ECO:0000256" key="12">
    <source>
        <dbReference type="ARBA" id="ARBA00022958"/>
    </source>
</evidence>
<keyword evidence="13 16" id="KW-0173">Coenzyme A biosynthesis</keyword>
<evidence type="ECO:0000256" key="10">
    <source>
        <dbReference type="ARBA" id="ARBA00022777"/>
    </source>
</evidence>
<dbReference type="InterPro" id="IPR043129">
    <property type="entry name" value="ATPase_NBD"/>
</dbReference>
<dbReference type="GO" id="GO:0005524">
    <property type="term" value="F:ATP binding"/>
    <property type="evidence" value="ECO:0007669"/>
    <property type="project" value="UniProtKB-UniRule"/>
</dbReference>
<feature type="binding site" evidence="16">
    <location>
        <position position="97"/>
    </location>
    <ligand>
        <name>substrate</name>
    </ligand>
</feature>
<keyword evidence="9 16" id="KW-0547">Nucleotide-binding</keyword>
<protein>
    <recommendedName>
        <fullName evidence="15 16">Type III pantothenate kinase</fullName>
        <ecNumber evidence="6 16">2.7.1.33</ecNumber>
    </recommendedName>
    <alternativeName>
        <fullName evidence="16">PanK-III</fullName>
    </alternativeName>
    <alternativeName>
        <fullName evidence="16">Pantothenic acid kinase</fullName>
    </alternativeName>
</protein>